<evidence type="ECO:0000256" key="1">
    <source>
        <dbReference type="SAM" id="Phobius"/>
    </source>
</evidence>
<feature type="transmembrane region" description="Helical" evidence="1">
    <location>
        <begin position="31"/>
        <end position="52"/>
    </location>
</feature>
<evidence type="ECO:0000313" key="3">
    <source>
        <dbReference type="Proteomes" id="UP001403385"/>
    </source>
</evidence>
<dbReference type="Pfam" id="PF10990">
    <property type="entry name" value="DUF2809"/>
    <property type="match status" value="1"/>
</dbReference>
<sequence>MFTFRKEHFILTLVLLATEVCIEMFVHDKIIRPYFGDFLVVILIYSFLRIFLKVPKVKLAISVLLFSYTVEGLQYSNLLHHLNLQDSYAANIIFGNTFEWLDMLAYTLGILLVIVLGKVKLFKSAKSSQAQ</sequence>
<protein>
    <submittedName>
        <fullName evidence="2">DUF2809 domain-containing protein</fullName>
    </submittedName>
</protein>
<keyword evidence="3" id="KW-1185">Reference proteome</keyword>
<keyword evidence="1" id="KW-0472">Membrane</keyword>
<evidence type="ECO:0000313" key="2">
    <source>
        <dbReference type="EMBL" id="MEN7549441.1"/>
    </source>
</evidence>
<reference evidence="2 3" key="1">
    <citation type="submission" date="2024-04" db="EMBL/GenBank/DDBJ databases">
        <title>Novel genus in family Flammeovirgaceae.</title>
        <authorList>
            <person name="Nguyen T.H."/>
            <person name="Vuong T.Q."/>
            <person name="Le H."/>
            <person name="Kim S.-G."/>
        </authorList>
    </citation>
    <scope>NUCLEOTIDE SEQUENCE [LARGE SCALE GENOMIC DNA]</scope>
    <source>
        <strain evidence="2 3">JCM 23209</strain>
    </source>
</reference>
<keyword evidence="1" id="KW-0812">Transmembrane</keyword>
<gene>
    <name evidence="2" type="ORF">AAG747_16075</name>
</gene>
<keyword evidence="1" id="KW-1133">Transmembrane helix</keyword>
<feature type="transmembrane region" description="Helical" evidence="1">
    <location>
        <begin position="98"/>
        <end position="117"/>
    </location>
</feature>
<comment type="caution">
    <text evidence="2">The sequence shown here is derived from an EMBL/GenBank/DDBJ whole genome shotgun (WGS) entry which is preliminary data.</text>
</comment>
<organism evidence="2 3">
    <name type="scientific">Rapidithrix thailandica</name>
    <dbReference type="NCBI Taxonomy" id="413964"/>
    <lineage>
        <taxon>Bacteria</taxon>
        <taxon>Pseudomonadati</taxon>
        <taxon>Bacteroidota</taxon>
        <taxon>Cytophagia</taxon>
        <taxon>Cytophagales</taxon>
        <taxon>Flammeovirgaceae</taxon>
        <taxon>Rapidithrix</taxon>
    </lineage>
</organism>
<dbReference type="EMBL" id="JBDKWZ010000008">
    <property type="protein sequence ID" value="MEN7549441.1"/>
    <property type="molecule type" value="Genomic_DNA"/>
</dbReference>
<dbReference type="Proteomes" id="UP001403385">
    <property type="component" value="Unassembled WGS sequence"/>
</dbReference>
<name>A0AAW9SFF5_9BACT</name>
<accession>A0AAW9SFF5</accession>
<dbReference type="AlphaFoldDB" id="A0AAW9SFF5"/>
<feature type="transmembrane region" description="Helical" evidence="1">
    <location>
        <begin position="59"/>
        <end position="78"/>
    </location>
</feature>
<dbReference type="InterPro" id="IPR021257">
    <property type="entry name" value="DUF2809"/>
</dbReference>
<proteinExistence type="predicted"/>